<gene>
    <name evidence="7" type="ORF">FRX31_020099</name>
</gene>
<evidence type="ECO:0000256" key="5">
    <source>
        <dbReference type="ARBA" id="ARBA00023054"/>
    </source>
</evidence>
<evidence type="ECO:0000256" key="1">
    <source>
        <dbReference type="ARBA" id="ARBA00004245"/>
    </source>
</evidence>
<name>A0A7J6VZN1_THATH</name>
<dbReference type="Proteomes" id="UP000554482">
    <property type="component" value="Unassembled WGS sequence"/>
</dbReference>
<keyword evidence="7" id="KW-0547">Nucleotide-binding</keyword>
<dbReference type="Pfam" id="PF07058">
    <property type="entry name" value="MAP70"/>
    <property type="match status" value="1"/>
</dbReference>
<comment type="similarity">
    <text evidence="2">Belongs to the MAP70 family.</text>
</comment>
<reference evidence="7 8" key="1">
    <citation type="submission" date="2020-06" db="EMBL/GenBank/DDBJ databases">
        <title>Transcriptomic and genomic resources for Thalictrum thalictroides and T. hernandezii: Facilitating candidate gene discovery in an emerging model plant lineage.</title>
        <authorList>
            <person name="Arias T."/>
            <person name="Riano-Pachon D.M."/>
            <person name="Di Stilio V.S."/>
        </authorList>
    </citation>
    <scope>NUCLEOTIDE SEQUENCE [LARGE SCALE GENOMIC DNA]</scope>
    <source>
        <strain evidence="8">cv. WT478/WT964</strain>
        <tissue evidence="7">Leaves</tissue>
    </source>
</reference>
<keyword evidence="4" id="KW-0493">Microtubule</keyword>
<organism evidence="7 8">
    <name type="scientific">Thalictrum thalictroides</name>
    <name type="common">Rue-anemone</name>
    <name type="synonym">Anemone thalictroides</name>
    <dbReference type="NCBI Taxonomy" id="46969"/>
    <lineage>
        <taxon>Eukaryota</taxon>
        <taxon>Viridiplantae</taxon>
        <taxon>Streptophyta</taxon>
        <taxon>Embryophyta</taxon>
        <taxon>Tracheophyta</taxon>
        <taxon>Spermatophyta</taxon>
        <taxon>Magnoliopsida</taxon>
        <taxon>Ranunculales</taxon>
        <taxon>Ranunculaceae</taxon>
        <taxon>Thalictroideae</taxon>
        <taxon>Thalictrum</taxon>
    </lineage>
</organism>
<evidence type="ECO:0000256" key="4">
    <source>
        <dbReference type="ARBA" id="ARBA00022701"/>
    </source>
</evidence>
<keyword evidence="7" id="KW-0067">ATP-binding</keyword>
<keyword evidence="7" id="KW-0347">Helicase</keyword>
<dbReference type="GO" id="GO:0008017">
    <property type="term" value="F:microtubule binding"/>
    <property type="evidence" value="ECO:0007669"/>
    <property type="project" value="InterPro"/>
</dbReference>
<dbReference type="PANTHER" id="PTHR31246">
    <property type="entry name" value="MICROTUBULE-ASSOCIATED PROTEIN 70-2"/>
    <property type="match status" value="1"/>
</dbReference>
<evidence type="ECO:0000256" key="6">
    <source>
        <dbReference type="ARBA" id="ARBA00023212"/>
    </source>
</evidence>
<comment type="caution">
    <text evidence="7">The sequence shown here is derived from an EMBL/GenBank/DDBJ whole genome shotgun (WGS) entry which is preliminary data.</text>
</comment>
<evidence type="ECO:0000256" key="2">
    <source>
        <dbReference type="ARBA" id="ARBA00008825"/>
    </source>
</evidence>
<keyword evidence="8" id="KW-1185">Reference proteome</keyword>
<sequence>MNIRFSSLLVILAKLRLREKHRRAQQFSRVDLVVPQDSQPSKKKQKEGVLCQTESEADESCSELEGSPDNVSGLILEERDLDHMCRSSDVDQVSTCINVPHIECEPDSASSSKDFLCNYFKSKQDDRKNPSLIACNYERRKSTEPKRNWLWQNYSGSSGGYNLMFYFTTKKFLYEAGFSSSKTNLRSGIIGVAVLATAKRVAFELGFCLGKKVGFQVRHDKRIGDNCSIKFMTDGILLRELQSDLKDDELPPIEAILTPLEAELKLSRQEIAKLQDDNKALFYRSNTMFGLSIYMLVLITQNHWSREKCSSFKTNFLLWNELPDMKHN</sequence>
<keyword evidence="5" id="KW-0175">Coiled coil</keyword>
<dbReference type="EMBL" id="JABWDY010024349">
    <property type="protein sequence ID" value="KAF5190313.1"/>
    <property type="molecule type" value="Genomic_DNA"/>
</dbReference>
<dbReference type="InterPro" id="IPR027417">
    <property type="entry name" value="P-loop_NTPase"/>
</dbReference>
<evidence type="ECO:0000313" key="8">
    <source>
        <dbReference type="Proteomes" id="UP000554482"/>
    </source>
</evidence>
<keyword evidence="6" id="KW-0206">Cytoskeleton</keyword>
<evidence type="ECO:0000256" key="3">
    <source>
        <dbReference type="ARBA" id="ARBA00022490"/>
    </source>
</evidence>
<dbReference type="Gene3D" id="3.40.50.300">
    <property type="entry name" value="P-loop containing nucleotide triphosphate hydrolases"/>
    <property type="match status" value="1"/>
</dbReference>
<dbReference type="PANTHER" id="PTHR31246:SF32">
    <property type="entry name" value="MICROTUBULE-ASSOCIATED PROTEIN 70-1"/>
    <property type="match status" value="1"/>
</dbReference>
<protein>
    <submittedName>
        <fullName evidence="7">Atp-dependent rna helicase deah13-like</fullName>
    </submittedName>
</protein>
<comment type="subcellular location">
    <subcellularLocation>
        <location evidence="1">Cytoplasm</location>
        <location evidence="1">Cytoskeleton</location>
    </subcellularLocation>
</comment>
<accession>A0A7J6VZN1</accession>
<keyword evidence="7" id="KW-0378">Hydrolase</keyword>
<dbReference type="GO" id="GO:0005874">
    <property type="term" value="C:microtubule"/>
    <property type="evidence" value="ECO:0007669"/>
    <property type="project" value="UniProtKB-KW"/>
</dbReference>
<keyword evidence="3" id="KW-0963">Cytoplasm</keyword>
<dbReference type="GO" id="GO:0007010">
    <property type="term" value="P:cytoskeleton organization"/>
    <property type="evidence" value="ECO:0007669"/>
    <property type="project" value="InterPro"/>
</dbReference>
<dbReference type="AlphaFoldDB" id="A0A7J6VZN1"/>
<evidence type="ECO:0000313" key="7">
    <source>
        <dbReference type="EMBL" id="KAF5190313.1"/>
    </source>
</evidence>
<dbReference type="GO" id="GO:0004386">
    <property type="term" value="F:helicase activity"/>
    <property type="evidence" value="ECO:0007669"/>
    <property type="project" value="UniProtKB-KW"/>
</dbReference>
<dbReference type="OrthoDB" id="1429462at2759"/>
<proteinExistence type="inferred from homology"/>
<dbReference type="InterPro" id="IPR009768">
    <property type="entry name" value="MAP70"/>
</dbReference>